<evidence type="ECO:0000313" key="2">
    <source>
        <dbReference type="EMBL" id="MBW99241.1"/>
    </source>
</evidence>
<protein>
    <submittedName>
        <fullName evidence="2">Uncharacterized protein</fullName>
    </submittedName>
</protein>
<accession>A0A2P2K0I6</accession>
<dbReference type="PANTHER" id="PTHR31587:SF4">
    <property type="entry name" value="TRANSMEMBRANE PROTEIN (DUF2215)"/>
    <property type="match status" value="1"/>
</dbReference>
<dbReference type="PANTHER" id="PTHR31587">
    <property type="entry name" value="TRANSMEMBRANE PROTEIN (DUF2215)"/>
    <property type="match status" value="1"/>
</dbReference>
<name>A0A2P2K0I6_RHIMU</name>
<proteinExistence type="predicted"/>
<dbReference type="EMBL" id="GGEC01018758">
    <property type="protein sequence ID" value="MBW99241.1"/>
    <property type="molecule type" value="Transcribed_RNA"/>
</dbReference>
<evidence type="ECO:0000256" key="1">
    <source>
        <dbReference type="SAM" id="SignalP"/>
    </source>
</evidence>
<keyword evidence="1" id="KW-0732">Signal</keyword>
<feature type="signal peptide" evidence="1">
    <location>
        <begin position="1"/>
        <end position="30"/>
    </location>
</feature>
<sequence length="179" mass="19971">MGPAKRYRSFVFALWILLLTFSLLGSVVSAQELSLVVGESDKVKLPPSLQVLHSPGTKPGTSVLCGRVHIHGLPRLNNLDKFSHSLKVNVSHLSSSLRRPKVEVCFHRNASLGIGMCPQGKWEKLDKSSWSRAMSPFDHKLLDIRMAALSLENIEISINEGVLLYLSFCSFEVSFCCWF</sequence>
<dbReference type="AlphaFoldDB" id="A0A2P2K0I6"/>
<organism evidence="2">
    <name type="scientific">Rhizophora mucronata</name>
    <name type="common">Asiatic mangrove</name>
    <dbReference type="NCBI Taxonomy" id="61149"/>
    <lineage>
        <taxon>Eukaryota</taxon>
        <taxon>Viridiplantae</taxon>
        <taxon>Streptophyta</taxon>
        <taxon>Embryophyta</taxon>
        <taxon>Tracheophyta</taxon>
        <taxon>Spermatophyta</taxon>
        <taxon>Magnoliopsida</taxon>
        <taxon>eudicotyledons</taxon>
        <taxon>Gunneridae</taxon>
        <taxon>Pentapetalae</taxon>
        <taxon>rosids</taxon>
        <taxon>fabids</taxon>
        <taxon>Malpighiales</taxon>
        <taxon>Rhizophoraceae</taxon>
        <taxon>Rhizophora</taxon>
    </lineage>
</organism>
<reference evidence="2" key="1">
    <citation type="submission" date="2018-02" db="EMBL/GenBank/DDBJ databases">
        <title>Rhizophora mucronata_Transcriptome.</title>
        <authorList>
            <person name="Meera S.P."/>
            <person name="Sreeshan A."/>
            <person name="Augustine A."/>
        </authorList>
    </citation>
    <scope>NUCLEOTIDE SEQUENCE</scope>
    <source>
        <tissue evidence="2">Leaf</tissue>
    </source>
</reference>
<feature type="chain" id="PRO_5015190135" evidence="1">
    <location>
        <begin position="31"/>
        <end position="179"/>
    </location>
</feature>